<evidence type="ECO:0000259" key="1">
    <source>
        <dbReference type="Pfam" id="PF13456"/>
    </source>
</evidence>
<dbReference type="EMBL" id="JBBPBM010000070">
    <property type="protein sequence ID" value="KAK8513100.1"/>
    <property type="molecule type" value="Genomic_DNA"/>
</dbReference>
<dbReference type="InterPro" id="IPR002156">
    <property type="entry name" value="RNaseH_domain"/>
</dbReference>
<dbReference type="Proteomes" id="UP001472677">
    <property type="component" value="Unassembled WGS sequence"/>
</dbReference>
<dbReference type="InterPro" id="IPR053151">
    <property type="entry name" value="RNase_H-like"/>
</dbReference>
<name>A0ABR2C2L9_9ROSI</name>
<proteinExistence type="predicted"/>
<gene>
    <name evidence="2" type="ORF">V6N12_037592</name>
</gene>
<organism evidence="2 3">
    <name type="scientific">Hibiscus sabdariffa</name>
    <name type="common">roselle</name>
    <dbReference type="NCBI Taxonomy" id="183260"/>
    <lineage>
        <taxon>Eukaryota</taxon>
        <taxon>Viridiplantae</taxon>
        <taxon>Streptophyta</taxon>
        <taxon>Embryophyta</taxon>
        <taxon>Tracheophyta</taxon>
        <taxon>Spermatophyta</taxon>
        <taxon>Magnoliopsida</taxon>
        <taxon>eudicotyledons</taxon>
        <taxon>Gunneridae</taxon>
        <taxon>Pentapetalae</taxon>
        <taxon>rosids</taxon>
        <taxon>malvids</taxon>
        <taxon>Malvales</taxon>
        <taxon>Malvaceae</taxon>
        <taxon>Malvoideae</taxon>
        <taxon>Hibiscus</taxon>
    </lineage>
</organism>
<dbReference type="Pfam" id="PF13456">
    <property type="entry name" value="RVT_3"/>
    <property type="match status" value="1"/>
</dbReference>
<comment type="caution">
    <text evidence="2">The sequence shown here is derived from an EMBL/GenBank/DDBJ whole genome shotgun (WGS) entry which is preliminary data.</text>
</comment>
<dbReference type="InterPro" id="IPR012337">
    <property type="entry name" value="RNaseH-like_sf"/>
</dbReference>
<reference evidence="2 3" key="1">
    <citation type="journal article" date="2024" name="G3 (Bethesda)">
        <title>Genome assembly of Hibiscus sabdariffa L. provides insights into metabolisms of medicinal natural products.</title>
        <authorList>
            <person name="Kim T."/>
        </authorList>
    </citation>
    <scope>NUCLEOTIDE SEQUENCE [LARGE SCALE GENOMIC DNA]</scope>
    <source>
        <strain evidence="2">TK-2024</strain>
        <tissue evidence="2">Old leaves</tissue>
    </source>
</reference>
<keyword evidence="3" id="KW-1185">Reference proteome</keyword>
<feature type="domain" description="RNase H type-1" evidence="1">
    <location>
        <begin position="32"/>
        <end position="112"/>
    </location>
</feature>
<dbReference type="Gene3D" id="3.30.420.10">
    <property type="entry name" value="Ribonuclease H-like superfamily/Ribonuclease H"/>
    <property type="match status" value="1"/>
</dbReference>
<dbReference type="InterPro" id="IPR044730">
    <property type="entry name" value="RNase_H-like_dom_plant"/>
</dbReference>
<sequence length="141" mass="15904">MLGFETFSLGQSYGIFGWTGMQGSLWHMFLVQSETMGVYIGLMAVWDCGFRYVVLEVDNIEVYQAICAEQYTAKAGSLAWHIKTLMQGEWEVRVQHVLREGIGAADTLAKLAYKSSTSVIWFEEPPSIILHVLMKDVNCLD</sequence>
<evidence type="ECO:0000313" key="2">
    <source>
        <dbReference type="EMBL" id="KAK8513100.1"/>
    </source>
</evidence>
<dbReference type="PANTHER" id="PTHR47723:SF13">
    <property type="entry name" value="PUTATIVE-RELATED"/>
    <property type="match status" value="1"/>
</dbReference>
<dbReference type="PANTHER" id="PTHR47723">
    <property type="entry name" value="OS05G0353850 PROTEIN"/>
    <property type="match status" value="1"/>
</dbReference>
<evidence type="ECO:0000313" key="3">
    <source>
        <dbReference type="Proteomes" id="UP001472677"/>
    </source>
</evidence>
<dbReference type="SUPFAM" id="SSF53098">
    <property type="entry name" value="Ribonuclease H-like"/>
    <property type="match status" value="1"/>
</dbReference>
<dbReference type="InterPro" id="IPR036397">
    <property type="entry name" value="RNaseH_sf"/>
</dbReference>
<protein>
    <recommendedName>
        <fullName evidence="1">RNase H type-1 domain-containing protein</fullName>
    </recommendedName>
</protein>
<accession>A0ABR2C2L9</accession>
<dbReference type="CDD" id="cd06222">
    <property type="entry name" value="RNase_H_like"/>
    <property type="match status" value="1"/>
</dbReference>